<keyword evidence="2" id="KW-1185">Reference proteome</keyword>
<dbReference type="VEuPathDB" id="AmoebaDB:EIN_430180"/>
<sequence>MQQTQVKLQSINRNLSVDRERLSNACVIGLYVCAGNAMTIKLPSKKSKNTLAHLSIHSSLINGVDVNEVVQAQYNFPSSLDKNKRRDKEVAIFNAISKEIAGQKFKLAKRTNAVKTLKLKIYKEIGPLNKNGVNEFGRKVTATILARKTHSRCSQRSFVEIPAYDTEIMNLFREVSNTQESCTETNLFGNELHVESESSDLRSESLRERIQKSPTEFNQALSAFKPTTVGTYSQEYSQWFFKESN</sequence>
<name>A0A0A1UHF3_ENTIV</name>
<dbReference type="RefSeq" id="XP_004261993.1">
    <property type="nucleotide sequence ID" value="XM_004261945.1"/>
</dbReference>
<evidence type="ECO:0000313" key="2">
    <source>
        <dbReference type="Proteomes" id="UP000014680"/>
    </source>
</evidence>
<protein>
    <submittedName>
        <fullName evidence="1">Uncharacterized protein</fullName>
    </submittedName>
</protein>
<dbReference type="AlphaFoldDB" id="A0A0A1UHF3"/>
<organism evidence="1 2">
    <name type="scientific">Entamoeba invadens IP1</name>
    <dbReference type="NCBI Taxonomy" id="370355"/>
    <lineage>
        <taxon>Eukaryota</taxon>
        <taxon>Amoebozoa</taxon>
        <taxon>Evosea</taxon>
        <taxon>Archamoebae</taxon>
        <taxon>Mastigamoebida</taxon>
        <taxon>Entamoebidae</taxon>
        <taxon>Entamoeba</taxon>
    </lineage>
</organism>
<proteinExistence type="predicted"/>
<dbReference type="OrthoDB" id="26317at2759"/>
<dbReference type="KEGG" id="eiv:EIN_430180"/>
<dbReference type="OMA" id="ENFYSTE"/>
<accession>A0A0A1UHF3</accession>
<reference evidence="1 2" key="1">
    <citation type="submission" date="2012-10" db="EMBL/GenBank/DDBJ databases">
        <authorList>
            <person name="Zafar N."/>
            <person name="Inman J."/>
            <person name="Hall N."/>
            <person name="Lorenzi H."/>
            <person name="Caler E."/>
        </authorList>
    </citation>
    <scope>NUCLEOTIDE SEQUENCE [LARGE SCALE GENOMIC DNA]</scope>
    <source>
        <strain evidence="1 2">IP1</strain>
    </source>
</reference>
<dbReference type="EMBL" id="KB206168">
    <property type="protein sequence ID" value="ELP95222.1"/>
    <property type="molecule type" value="Genomic_DNA"/>
</dbReference>
<dbReference type="Proteomes" id="UP000014680">
    <property type="component" value="Unassembled WGS sequence"/>
</dbReference>
<gene>
    <name evidence="1" type="ORF">EIN_430180</name>
</gene>
<evidence type="ECO:0000313" key="1">
    <source>
        <dbReference type="EMBL" id="ELP95222.1"/>
    </source>
</evidence>
<dbReference type="GeneID" id="14894137"/>